<comment type="caution">
    <text evidence="2">The sequence shown here is derived from an EMBL/GenBank/DDBJ whole genome shotgun (WGS) entry which is preliminary data.</text>
</comment>
<keyword evidence="3" id="KW-1185">Reference proteome</keyword>
<reference evidence="2 3" key="2">
    <citation type="journal article" date="2021" name="Int. J. Syst. Evol. Microbiol.">
        <title>Roseibium litorale sp. nov., isolated from a tidal flat sediment and proposal for the reclassification of Labrenzia polysiphoniae as Roseibium polysiphoniae comb. nov.</title>
        <authorList>
            <person name="Liu Y."/>
            <person name="Pei T."/>
            <person name="Du J."/>
            <person name="Chao M."/>
            <person name="Deng M.R."/>
            <person name="Zhu H."/>
        </authorList>
    </citation>
    <scope>NUCLEOTIDE SEQUENCE [LARGE SCALE GENOMIC DNA]</scope>
    <source>
        <strain evidence="2 3">4C16A</strain>
    </source>
</reference>
<proteinExistence type="predicted"/>
<dbReference type="Proteomes" id="UP000632063">
    <property type="component" value="Unassembled WGS sequence"/>
</dbReference>
<dbReference type="RefSeq" id="WP_192148668.1">
    <property type="nucleotide sequence ID" value="NZ_JACYXI010000008.1"/>
</dbReference>
<evidence type="ECO:0000256" key="1">
    <source>
        <dbReference type="SAM" id="Phobius"/>
    </source>
</evidence>
<keyword evidence="1" id="KW-1133">Transmembrane helix</keyword>
<reference evidence="3" key="1">
    <citation type="submission" date="2020-09" db="EMBL/GenBank/DDBJ databases">
        <title>The genome sequence of strain Labrenzia suaedae 4C16A.</title>
        <authorList>
            <person name="Liu Y."/>
        </authorList>
    </citation>
    <scope>NUCLEOTIDE SEQUENCE [LARGE SCALE GENOMIC DNA]</scope>
    <source>
        <strain evidence="3">4C16A</strain>
    </source>
</reference>
<evidence type="ECO:0000313" key="3">
    <source>
        <dbReference type="Proteomes" id="UP000632063"/>
    </source>
</evidence>
<protein>
    <submittedName>
        <fullName evidence="2">Uncharacterized protein</fullName>
    </submittedName>
</protein>
<dbReference type="EMBL" id="JACYXI010000008">
    <property type="protein sequence ID" value="MBD8892534.1"/>
    <property type="molecule type" value="Genomic_DNA"/>
</dbReference>
<accession>A0ABR9CNT2</accession>
<organism evidence="2 3">
    <name type="scientific">Roseibium litorale</name>
    <dbReference type="NCBI Taxonomy" id="2803841"/>
    <lineage>
        <taxon>Bacteria</taxon>
        <taxon>Pseudomonadati</taxon>
        <taxon>Pseudomonadota</taxon>
        <taxon>Alphaproteobacteria</taxon>
        <taxon>Hyphomicrobiales</taxon>
        <taxon>Stappiaceae</taxon>
        <taxon>Roseibium</taxon>
    </lineage>
</organism>
<gene>
    <name evidence="2" type="ORF">IG616_13355</name>
</gene>
<name>A0ABR9CNT2_9HYPH</name>
<sequence length="171" mass="18046">MSLEGVSLELPDAGKVPVSALPRRLMRRGEARSSGPALICLNSLEEFGWLLGYRFRMRSFFAALLIVLFAGVHSAAAFDGMKIPAAAGALTEVSAVASNVQLFSSHHAKCCETSGKAGMFAKFSGCSADCVSLHGDFVVLQFQKSATLETIPLAAISGGKPAPHLRPPRNV</sequence>
<keyword evidence="1" id="KW-0812">Transmembrane</keyword>
<keyword evidence="1" id="KW-0472">Membrane</keyword>
<feature type="transmembrane region" description="Helical" evidence="1">
    <location>
        <begin position="59"/>
        <end position="78"/>
    </location>
</feature>
<evidence type="ECO:0000313" key="2">
    <source>
        <dbReference type="EMBL" id="MBD8892534.1"/>
    </source>
</evidence>